<reference evidence="1" key="1">
    <citation type="journal article" date="2023" name="Plant J.">
        <title>Genome sequences and population genomics provide insights into the demographic history, inbreeding, and mutation load of two 'living fossil' tree species of Dipteronia.</title>
        <authorList>
            <person name="Feng Y."/>
            <person name="Comes H.P."/>
            <person name="Chen J."/>
            <person name="Zhu S."/>
            <person name="Lu R."/>
            <person name="Zhang X."/>
            <person name="Li P."/>
            <person name="Qiu J."/>
            <person name="Olsen K.M."/>
            <person name="Qiu Y."/>
        </authorList>
    </citation>
    <scope>NUCLEOTIDE SEQUENCE</scope>
    <source>
        <strain evidence="1">KIB01</strain>
    </source>
</reference>
<protein>
    <submittedName>
        <fullName evidence="1">Uncharacterized protein</fullName>
    </submittedName>
</protein>
<keyword evidence="2" id="KW-1185">Reference proteome</keyword>
<accession>A0AAD9TT60</accession>
<dbReference type="AlphaFoldDB" id="A0AAD9TT60"/>
<organism evidence="1 2">
    <name type="scientific">Dipteronia dyeriana</name>
    <dbReference type="NCBI Taxonomy" id="168575"/>
    <lineage>
        <taxon>Eukaryota</taxon>
        <taxon>Viridiplantae</taxon>
        <taxon>Streptophyta</taxon>
        <taxon>Embryophyta</taxon>
        <taxon>Tracheophyta</taxon>
        <taxon>Spermatophyta</taxon>
        <taxon>Magnoliopsida</taxon>
        <taxon>eudicotyledons</taxon>
        <taxon>Gunneridae</taxon>
        <taxon>Pentapetalae</taxon>
        <taxon>rosids</taxon>
        <taxon>malvids</taxon>
        <taxon>Sapindales</taxon>
        <taxon>Sapindaceae</taxon>
        <taxon>Hippocastanoideae</taxon>
        <taxon>Acereae</taxon>
        <taxon>Dipteronia</taxon>
    </lineage>
</organism>
<name>A0AAD9TT60_9ROSI</name>
<sequence length="62" mass="7089">MLSRPRRLDNLEGNGVKAQLMVRYAWADFLRGAPREPPPPPIESPVVIEHHFTFQHHAFGSN</sequence>
<dbReference type="Proteomes" id="UP001280121">
    <property type="component" value="Unassembled WGS sequence"/>
</dbReference>
<evidence type="ECO:0000313" key="2">
    <source>
        <dbReference type="Proteomes" id="UP001280121"/>
    </source>
</evidence>
<gene>
    <name evidence="1" type="ORF">Ddye_023206</name>
</gene>
<evidence type="ECO:0000313" key="1">
    <source>
        <dbReference type="EMBL" id="KAK2641443.1"/>
    </source>
</evidence>
<dbReference type="EMBL" id="JANJYI010000007">
    <property type="protein sequence ID" value="KAK2641443.1"/>
    <property type="molecule type" value="Genomic_DNA"/>
</dbReference>
<comment type="caution">
    <text evidence="1">The sequence shown here is derived from an EMBL/GenBank/DDBJ whole genome shotgun (WGS) entry which is preliminary data.</text>
</comment>
<proteinExistence type="predicted"/>